<dbReference type="InterPro" id="IPR018289">
    <property type="entry name" value="MULE_transposase_dom"/>
</dbReference>
<reference evidence="9" key="2">
    <citation type="submission" date="2008-12" db="EMBL/GenBank/DDBJ databases">
        <title>Improved gene annotation of the rice (Oryza sativa) genomes.</title>
        <authorList>
            <person name="Wang J."/>
            <person name="Li R."/>
            <person name="Fan W."/>
            <person name="Huang Q."/>
            <person name="Zhang J."/>
            <person name="Zhou Y."/>
            <person name="Hu Y."/>
            <person name="Zi S."/>
            <person name="Li J."/>
            <person name="Ni P."/>
            <person name="Zheng H."/>
            <person name="Zhang Y."/>
            <person name="Zhao M."/>
            <person name="Hao Q."/>
            <person name="McDermott J."/>
            <person name="Samudrala R."/>
            <person name="Kristiansen K."/>
            <person name="Wong G.K.-S."/>
        </authorList>
    </citation>
    <scope>NUCLEOTIDE SEQUENCE</scope>
</reference>
<keyword evidence="6" id="KW-0539">Nucleus</keyword>
<dbReference type="Pfam" id="PF04434">
    <property type="entry name" value="SWIM"/>
    <property type="match status" value="1"/>
</dbReference>
<evidence type="ECO:0000256" key="5">
    <source>
        <dbReference type="PROSITE-ProRule" id="PRU00325"/>
    </source>
</evidence>
<dbReference type="GO" id="GO:0008270">
    <property type="term" value="F:zinc ion binding"/>
    <property type="evidence" value="ECO:0007669"/>
    <property type="project" value="UniProtKB-UniRule"/>
</dbReference>
<dbReference type="GO" id="GO:0006355">
    <property type="term" value="P:regulation of DNA-templated transcription"/>
    <property type="evidence" value="ECO:0007669"/>
    <property type="project" value="UniProtKB-UniRule"/>
</dbReference>
<evidence type="ECO:0000313" key="9">
    <source>
        <dbReference type="EMBL" id="EAZ20215.1"/>
    </source>
</evidence>
<dbReference type="Proteomes" id="UP000007752">
    <property type="component" value="Chromosome 12"/>
</dbReference>
<dbReference type="Pfam" id="PF03101">
    <property type="entry name" value="FAR1"/>
    <property type="match status" value="1"/>
</dbReference>
<gene>
    <name evidence="9" type="ORF">OsJ_35818</name>
</gene>
<accession>A3CGK2</accession>
<evidence type="ECO:0000256" key="7">
    <source>
        <dbReference type="SAM" id="MobiDB-lite"/>
    </source>
</evidence>
<organism evidence="9">
    <name type="scientific">Oryza sativa subsp. japonica</name>
    <name type="common">Rice</name>
    <dbReference type="NCBI Taxonomy" id="39947"/>
    <lineage>
        <taxon>Eukaryota</taxon>
        <taxon>Viridiplantae</taxon>
        <taxon>Streptophyta</taxon>
        <taxon>Embryophyta</taxon>
        <taxon>Tracheophyta</taxon>
        <taxon>Spermatophyta</taxon>
        <taxon>Magnoliopsida</taxon>
        <taxon>Liliopsida</taxon>
        <taxon>Poales</taxon>
        <taxon>Poaceae</taxon>
        <taxon>BOP clade</taxon>
        <taxon>Oryzoideae</taxon>
        <taxon>Oryzeae</taxon>
        <taxon>Oryzinae</taxon>
        <taxon>Oryza</taxon>
        <taxon>Oryza sativa</taxon>
    </lineage>
</organism>
<dbReference type="PROSITE" id="PS50966">
    <property type="entry name" value="ZF_SWIM"/>
    <property type="match status" value="1"/>
</dbReference>
<dbReference type="InterPro" id="IPR007527">
    <property type="entry name" value="Znf_SWIM"/>
</dbReference>
<feature type="region of interest" description="Disordered" evidence="7">
    <location>
        <begin position="728"/>
        <end position="748"/>
    </location>
</feature>
<reference evidence="9" key="1">
    <citation type="journal article" date="2005" name="PLoS Biol.">
        <title>The genomes of Oryza sativa: a history of duplications.</title>
        <authorList>
            <person name="Yu J."/>
            <person name="Wang J."/>
            <person name="Lin W."/>
            <person name="Li S."/>
            <person name="Li H."/>
            <person name="Zhou J."/>
            <person name="Ni P."/>
            <person name="Dong W."/>
            <person name="Hu S."/>
            <person name="Zeng C."/>
            <person name="Zhang J."/>
            <person name="Zhang Y."/>
            <person name="Li R."/>
            <person name="Xu Z."/>
            <person name="Li S."/>
            <person name="Li X."/>
            <person name="Zheng H."/>
            <person name="Cong L."/>
            <person name="Lin L."/>
            <person name="Yin J."/>
            <person name="Geng J."/>
            <person name="Li G."/>
            <person name="Shi J."/>
            <person name="Liu J."/>
            <person name="Lv H."/>
            <person name="Li J."/>
            <person name="Wang J."/>
            <person name="Deng Y."/>
            <person name="Ran L."/>
            <person name="Shi X."/>
            <person name="Wang X."/>
            <person name="Wu Q."/>
            <person name="Li C."/>
            <person name="Ren X."/>
            <person name="Wang J."/>
            <person name="Wang X."/>
            <person name="Li D."/>
            <person name="Liu D."/>
            <person name="Zhang X."/>
            <person name="Ji Z."/>
            <person name="Zhao W."/>
            <person name="Sun Y."/>
            <person name="Zhang Z."/>
            <person name="Bao J."/>
            <person name="Han Y."/>
            <person name="Dong L."/>
            <person name="Ji J."/>
            <person name="Chen P."/>
            <person name="Wu S."/>
            <person name="Liu J."/>
            <person name="Xiao Y."/>
            <person name="Bu D."/>
            <person name="Tan J."/>
            <person name="Yang L."/>
            <person name="Ye C."/>
            <person name="Zhang J."/>
            <person name="Xu J."/>
            <person name="Zhou Y."/>
            <person name="Yu Y."/>
            <person name="Zhang B."/>
            <person name="Zhuang S."/>
            <person name="Wei H."/>
            <person name="Liu B."/>
            <person name="Lei M."/>
            <person name="Yu H."/>
            <person name="Li Y."/>
            <person name="Xu H."/>
            <person name="Wei S."/>
            <person name="He X."/>
            <person name="Fang L."/>
            <person name="Zhang Z."/>
            <person name="Zhang Y."/>
            <person name="Huang X."/>
            <person name="Su Z."/>
            <person name="Tong W."/>
            <person name="Li J."/>
            <person name="Tong Z."/>
            <person name="Li S."/>
            <person name="Ye J."/>
            <person name="Wang L."/>
            <person name="Fang L."/>
            <person name="Lei T."/>
            <person name="Chen C."/>
            <person name="Chen H."/>
            <person name="Xu Z."/>
            <person name="Li H."/>
            <person name="Huang H."/>
            <person name="Zhang F."/>
            <person name="Xu H."/>
            <person name="Li N."/>
            <person name="Zhao C."/>
            <person name="Li S."/>
            <person name="Dong L."/>
            <person name="Huang Y."/>
            <person name="Li L."/>
            <person name="Xi Y."/>
            <person name="Qi Q."/>
            <person name="Li W."/>
            <person name="Zhang B."/>
            <person name="Hu W."/>
            <person name="Zhang Y."/>
            <person name="Tian X."/>
            <person name="Jiao Y."/>
            <person name="Liang X."/>
            <person name="Jin J."/>
            <person name="Gao L."/>
            <person name="Zheng W."/>
            <person name="Hao B."/>
            <person name="Liu S."/>
            <person name="Wang W."/>
            <person name="Yuan L."/>
            <person name="Cao M."/>
            <person name="McDermott J."/>
            <person name="Samudrala R."/>
            <person name="Wang J."/>
            <person name="Wong G.K."/>
            <person name="Yang H."/>
        </authorList>
    </citation>
    <scope>NUCLEOTIDE SEQUENCE [LARGE SCALE GENOMIC DNA]</scope>
</reference>
<dbReference type="InterPro" id="IPR004330">
    <property type="entry name" value="FAR1_DNA_bnd_dom"/>
</dbReference>
<dbReference type="Pfam" id="PF10551">
    <property type="entry name" value="MULE"/>
    <property type="match status" value="1"/>
</dbReference>
<keyword evidence="4 6" id="KW-0862">Zinc</keyword>
<protein>
    <recommendedName>
        <fullName evidence="6">Protein FAR1-RELATED SEQUENCE</fullName>
    </recommendedName>
</protein>
<dbReference type="PANTHER" id="PTHR31669:SF293">
    <property type="entry name" value="PROTEIN FAR1-RELATED SEQUENCE"/>
    <property type="match status" value="1"/>
</dbReference>
<dbReference type="SMART" id="SM00575">
    <property type="entry name" value="ZnF_PMZ"/>
    <property type="match status" value="1"/>
</dbReference>
<dbReference type="InterPro" id="IPR031052">
    <property type="entry name" value="FHY3/FAR1"/>
</dbReference>
<evidence type="ECO:0000256" key="4">
    <source>
        <dbReference type="ARBA" id="ARBA00022833"/>
    </source>
</evidence>
<dbReference type="InterPro" id="IPR006564">
    <property type="entry name" value="Znf_PMZ"/>
</dbReference>
<comment type="subcellular location">
    <subcellularLocation>
        <location evidence="6">Nucleus</location>
    </subcellularLocation>
</comment>
<feature type="region of interest" description="Disordered" evidence="7">
    <location>
        <begin position="211"/>
        <end position="254"/>
    </location>
</feature>
<evidence type="ECO:0000256" key="3">
    <source>
        <dbReference type="ARBA" id="ARBA00022771"/>
    </source>
</evidence>
<evidence type="ECO:0000256" key="1">
    <source>
        <dbReference type="ARBA" id="ARBA00005889"/>
    </source>
</evidence>
<evidence type="ECO:0000256" key="2">
    <source>
        <dbReference type="ARBA" id="ARBA00022723"/>
    </source>
</evidence>
<sequence length="748" mass="85311">MAHLRRTWAHPARPNPFSLSLRDFFFFLSNESPSPSARLQLRRCSILGGASCEAWAEWRGIAAAKRTTRRRSWGCVSASLAPALPPRRRRQASRRRWGWSSPTSEAAREFYCAYADRAGFAVRTDKSRRFRRDDSVIMRRFVCTREGFHPTRHDDLTESEAAAGKRRRKRLIIREGCMAMCEVTKKEPPLRWVVTKFVAHHVHPVSLPLCPRPPPAGESDGLAGEHAAALDEPTQAATEPSDEPTGAPAAVGNGAPNGGPSFCNRLVRANPAGVRAEVQDLLDYLRKMQAESPGFFYAMQVDSGNCVTNVFWADAKARMAYKSFGDAVTFDTTYRKTKYMMPFAVFRGINHHLQGIIFGCCLLMDETKSSYTWLFDTWLAAMGGRQPDLLVTDQCKAMEAGIARVLPNTRHRFCQRNILSLCKQKLSAVYIQHINLKADLRECVFEAETIEEFQARWDYVIHKYNLEENTWLQSLYDTRQQWAWVYQKGSFFPELLKSQRSERLNKFFKTHFNMKTPLLVLISRFDQVMALSFEKEAQANFVTAYSKPTLKTPSVIERQAAAIYTRAVFDIFQEEFIESLGYHADKIEDGVILKYNVASEEENGRGYIVSFNQLDRKAECTCCKFEYAGILCRHALRIFFMVGVRNLPEEYIMKRWTMDAVSSVVPDERSLETGVSFPERLVAWYNDLSLDGLTYGMRGAMSPEVYKVAKAALQKAFDDVLAAKYQQMSEHQDMPLPKSQAKRTHTRA</sequence>
<dbReference type="PANTHER" id="PTHR31669">
    <property type="entry name" value="PROTEIN FAR1-RELATED SEQUENCE 10-RELATED"/>
    <property type="match status" value="1"/>
</dbReference>
<comment type="similarity">
    <text evidence="1 6">Belongs to the FHY3/FAR1 family.</text>
</comment>
<proteinExistence type="inferred from homology"/>
<dbReference type="EMBL" id="CM000149">
    <property type="protein sequence ID" value="EAZ20215.1"/>
    <property type="molecule type" value="Genomic_DNA"/>
</dbReference>
<dbReference type="AlphaFoldDB" id="A3CGK2"/>
<keyword evidence="2 6" id="KW-0479">Metal-binding</keyword>
<feature type="domain" description="SWIM-type" evidence="8">
    <location>
        <begin position="607"/>
        <end position="643"/>
    </location>
</feature>
<keyword evidence="3 5" id="KW-0863">Zinc-finger</keyword>
<dbReference type="GO" id="GO:0005634">
    <property type="term" value="C:nucleus"/>
    <property type="evidence" value="ECO:0007669"/>
    <property type="project" value="UniProtKB-SubCell"/>
</dbReference>
<feature type="compositionally biased region" description="Low complexity" evidence="7">
    <location>
        <begin position="244"/>
        <end position="254"/>
    </location>
</feature>
<comment type="function">
    <text evidence="6">Putative transcription activator involved in regulating light control of development.</text>
</comment>
<evidence type="ECO:0000259" key="8">
    <source>
        <dbReference type="PROSITE" id="PS50966"/>
    </source>
</evidence>
<evidence type="ECO:0000256" key="6">
    <source>
        <dbReference type="RuleBase" id="RU367018"/>
    </source>
</evidence>
<name>A3CGK2_ORYSJ</name>